<dbReference type="GeneID" id="34524599"/>
<dbReference type="Proteomes" id="UP000006310">
    <property type="component" value="Chromosome 2"/>
</dbReference>
<dbReference type="GO" id="GO:0007032">
    <property type="term" value="P:endosome organization"/>
    <property type="evidence" value="ECO:0007669"/>
    <property type="project" value="EnsemblFungi"/>
</dbReference>
<dbReference type="EMBL" id="HE978315">
    <property type="protein sequence ID" value="CCK68949.1"/>
    <property type="molecule type" value="Genomic_DNA"/>
</dbReference>
<dbReference type="AlphaFoldDB" id="J7S3W8"/>
<dbReference type="GO" id="GO:0032880">
    <property type="term" value="P:regulation of protein localization"/>
    <property type="evidence" value="ECO:0007669"/>
    <property type="project" value="EnsemblFungi"/>
</dbReference>
<name>J7S3W8_HUIN7</name>
<reference evidence="3" key="2">
    <citation type="submission" date="2012-08" db="EMBL/GenBank/DDBJ databases">
        <title>Genome sequence of Kazachstania naganishii.</title>
        <authorList>
            <person name="Gordon J.L."/>
            <person name="Armisen D."/>
            <person name="Proux-Wera E."/>
            <person name="OhEigeartaigh S.S."/>
            <person name="Byrne K.P."/>
            <person name="Wolfe K.H."/>
        </authorList>
    </citation>
    <scope>NUCLEOTIDE SEQUENCE [LARGE SCALE GENOMIC DNA]</scope>
    <source>
        <strain evidence="3">ATCC MYA-139 / BCRC 22969 / CBS 8797 / CCRC 22969 / KCTC 17520 / NBRC 10181 / NCYC 3082</strain>
    </source>
</reference>
<dbReference type="GO" id="GO:0005768">
    <property type="term" value="C:endosome"/>
    <property type="evidence" value="ECO:0007669"/>
    <property type="project" value="EnsemblFungi"/>
</dbReference>
<organism evidence="2 3">
    <name type="scientific">Huiozyma naganishii (strain ATCC MYA-139 / BCRC 22969 / CBS 8797 / KCTC 17520 / NBRC 10181 / NCYC 3082 / Yp74L-3)</name>
    <name type="common">Yeast</name>
    <name type="synonym">Kazachstania naganishii</name>
    <dbReference type="NCBI Taxonomy" id="1071383"/>
    <lineage>
        <taxon>Eukaryota</taxon>
        <taxon>Fungi</taxon>
        <taxon>Dikarya</taxon>
        <taxon>Ascomycota</taxon>
        <taxon>Saccharomycotina</taxon>
        <taxon>Saccharomycetes</taxon>
        <taxon>Saccharomycetales</taxon>
        <taxon>Saccharomycetaceae</taxon>
        <taxon>Huiozyma</taxon>
    </lineage>
</organism>
<gene>
    <name evidence="2" type="primary">KNAG0B05170</name>
    <name evidence="2" type="ordered locus">KNAG_0B05170</name>
</gene>
<feature type="coiled-coil region" evidence="1">
    <location>
        <begin position="62"/>
        <end position="89"/>
    </location>
</feature>
<dbReference type="KEGG" id="kng:KNAG_0B05170"/>
<evidence type="ECO:0000313" key="2">
    <source>
        <dbReference type="EMBL" id="CCK68949.1"/>
    </source>
</evidence>
<keyword evidence="1" id="KW-0175">Coiled coil</keyword>
<dbReference type="HOGENOM" id="CLU_178727_0_0_1"/>
<evidence type="ECO:0008006" key="4">
    <source>
        <dbReference type="Google" id="ProtNLM"/>
    </source>
</evidence>
<proteinExistence type="predicted"/>
<evidence type="ECO:0000256" key="1">
    <source>
        <dbReference type="SAM" id="Coils"/>
    </source>
</evidence>
<keyword evidence="3" id="KW-1185">Reference proteome</keyword>
<sequence length="90" mass="10576">MSKDTLHPVELCVYSMLSTDLDGVQQSINKARESQTLLILSLRRIMKSLDDESKVLYNEEEYSEITNKLTALEERVRLLRKRYEKLTKQV</sequence>
<evidence type="ECO:0000313" key="3">
    <source>
        <dbReference type="Proteomes" id="UP000006310"/>
    </source>
</evidence>
<dbReference type="OMA" id="IHPIELC"/>
<reference evidence="2 3" key="1">
    <citation type="journal article" date="2011" name="Proc. Natl. Acad. Sci. U.S.A.">
        <title>Evolutionary erosion of yeast sex chromosomes by mating-type switching accidents.</title>
        <authorList>
            <person name="Gordon J.L."/>
            <person name="Armisen D."/>
            <person name="Proux-Wera E."/>
            <person name="Oheigeartaigh S.S."/>
            <person name="Byrne K.P."/>
            <person name="Wolfe K.H."/>
        </authorList>
    </citation>
    <scope>NUCLEOTIDE SEQUENCE [LARGE SCALE GENOMIC DNA]</scope>
    <source>
        <strain evidence="3">ATCC MYA-139 / BCRC 22969 / CBS 8797 / CCRC 22969 / KCTC 17520 / NBRC 10181 / NCYC 3082</strain>
    </source>
</reference>
<accession>J7S3W8</accession>
<dbReference type="eggNOG" id="ENOG502S7PY">
    <property type="taxonomic scope" value="Eukaryota"/>
</dbReference>
<dbReference type="OrthoDB" id="4065244at2759"/>
<dbReference type="STRING" id="1071383.J7S3W8"/>
<protein>
    <recommendedName>
        <fullName evidence="4">Biogenesis of lysosome-related organelles complex 1 subunit SNN1</fullName>
    </recommendedName>
</protein>
<dbReference type="GO" id="GO:0031083">
    <property type="term" value="C:BLOC-1 complex"/>
    <property type="evidence" value="ECO:0007669"/>
    <property type="project" value="EnsemblFungi"/>
</dbReference>
<dbReference type="RefSeq" id="XP_022463195.1">
    <property type="nucleotide sequence ID" value="XM_022606506.1"/>
</dbReference>